<feature type="coiled-coil region" evidence="1">
    <location>
        <begin position="29"/>
        <end position="63"/>
    </location>
</feature>
<organism evidence="2 3">
    <name type="scientific">Hansschlegelia zhihuaiae</name>
    <dbReference type="NCBI Taxonomy" id="405005"/>
    <lineage>
        <taxon>Bacteria</taxon>
        <taxon>Pseudomonadati</taxon>
        <taxon>Pseudomonadota</taxon>
        <taxon>Alphaproteobacteria</taxon>
        <taxon>Hyphomicrobiales</taxon>
        <taxon>Methylopilaceae</taxon>
        <taxon>Hansschlegelia</taxon>
    </lineage>
</organism>
<keyword evidence="3" id="KW-1185">Reference proteome</keyword>
<protein>
    <submittedName>
        <fullName evidence="2">DUF1192 family protein</fullName>
    </submittedName>
</protein>
<dbReference type="Pfam" id="PF06698">
    <property type="entry name" value="DUF1192"/>
    <property type="match status" value="1"/>
</dbReference>
<sequence length="66" mass="7602">MALFDDEPGAAPVRKLAHEVGQDLSRLSVEELRERAALLREEIERLEREAEKKSVQRDAADLLFKR</sequence>
<dbReference type="RefSeq" id="WP_128777291.1">
    <property type="nucleotide sequence ID" value="NZ_RYFI01000008.1"/>
</dbReference>
<accession>A0A4Q0MIM9</accession>
<evidence type="ECO:0000313" key="3">
    <source>
        <dbReference type="Proteomes" id="UP000289708"/>
    </source>
</evidence>
<dbReference type="AlphaFoldDB" id="A0A4Q0MIM9"/>
<proteinExistence type="predicted"/>
<gene>
    <name evidence="2" type="ORF">EK403_09675</name>
</gene>
<dbReference type="EMBL" id="RYFI01000008">
    <property type="protein sequence ID" value="RXF73460.1"/>
    <property type="molecule type" value="Genomic_DNA"/>
</dbReference>
<evidence type="ECO:0000256" key="1">
    <source>
        <dbReference type="SAM" id="Coils"/>
    </source>
</evidence>
<dbReference type="InterPro" id="IPR009579">
    <property type="entry name" value="DUF1192"/>
</dbReference>
<name>A0A4Q0MIM9_9HYPH</name>
<reference evidence="2 3" key="1">
    <citation type="submission" date="2018-12" db="EMBL/GenBank/DDBJ databases">
        <title>bacterium Hansschlegelia zhihuaiae S113.</title>
        <authorList>
            <person name="He J."/>
        </authorList>
    </citation>
    <scope>NUCLEOTIDE SEQUENCE [LARGE SCALE GENOMIC DNA]</scope>
    <source>
        <strain evidence="2 3">S 113</strain>
    </source>
</reference>
<evidence type="ECO:0000313" key="2">
    <source>
        <dbReference type="EMBL" id="RXF73460.1"/>
    </source>
</evidence>
<keyword evidence="1" id="KW-0175">Coiled coil</keyword>
<comment type="caution">
    <text evidence="2">The sequence shown here is derived from an EMBL/GenBank/DDBJ whole genome shotgun (WGS) entry which is preliminary data.</text>
</comment>
<dbReference type="Proteomes" id="UP000289708">
    <property type="component" value="Unassembled WGS sequence"/>
</dbReference>